<keyword evidence="4" id="KW-1185">Reference proteome</keyword>
<proteinExistence type="predicted"/>
<dbReference type="InterPro" id="IPR017560">
    <property type="entry name" value="Cyt_c_biogenesis_CcmI"/>
</dbReference>
<dbReference type="OrthoDB" id="9815847at2"/>
<feature type="transmembrane region" description="Helical" evidence="2">
    <location>
        <begin position="86"/>
        <end position="105"/>
    </location>
</feature>
<keyword evidence="1" id="KW-0201">Cytochrome c-type biogenesis</keyword>
<evidence type="ECO:0000313" key="4">
    <source>
        <dbReference type="Proteomes" id="UP000245048"/>
    </source>
</evidence>
<evidence type="ECO:0000256" key="1">
    <source>
        <dbReference type="ARBA" id="ARBA00022748"/>
    </source>
</evidence>
<dbReference type="EMBL" id="PDOA01000002">
    <property type="protein sequence ID" value="PWC30073.1"/>
    <property type="molecule type" value="Genomic_DNA"/>
</dbReference>
<accession>A0A2U1V855</accession>
<sequence length="264" mass="28586">MIWLLFLGLAALALAPLGLALLRPARLTGRREADLALYRAQLAELERERAAGRLDEAAHRAATVEVQRRLLASEGAERQGRAGRGAAALAALLFLVPALGFAIYLRGGNPEVPAAPYVERAEAAARDDALMAQLRARLEQVPADSEAARQGWILLGNAERGRGRWEAAAEAWRRALAARFEGPLAAELAELLIERGALEEAAALLTRALSADPEQPRLRYLTGLAEARAGRTENARSAWRALLAQAPADAPWRALVERRLQELP</sequence>
<organism evidence="3 4">
    <name type="scientific">Teichococcus aestuarii</name>
    <dbReference type="NCBI Taxonomy" id="568898"/>
    <lineage>
        <taxon>Bacteria</taxon>
        <taxon>Pseudomonadati</taxon>
        <taxon>Pseudomonadota</taxon>
        <taxon>Alphaproteobacteria</taxon>
        <taxon>Acetobacterales</taxon>
        <taxon>Roseomonadaceae</taxon>
        <taxon>Roseomonas</taxon>
    </lineage>
</organism>
<evidence type="ECO:0000313" key="3">
    <source>
        <dbReference type="EMBL" id="PWC30073.1"/>
    </source>
</evidence>
<dbReference type="InterPro" id="IPR011990">
    <property type="entry name" value="TPR-like_helical_dom_sf"/>
</dbReference>
<dbReference type="SUPFAM" id="SSF48452">
    <property type="entry name" value="TPR-like"/>
    <property type="match status" value="1"/>
</dbReference>
<dbReference type="Pfam" id="PF14559">
    <property type="entry name" value="TPR_19"/>
    <property type="match status" value="1"/>
</dbReference>
<keyword evidence="2" id="KW-0812">Transmembrane</keyword>
<keyword evidence="2" id="KW-0472">Membrane</keyword>
<dbReference type="GO" id="GO:0017004">
    <property type="term" value="P:cytochrome complex assembly"/>
    <property type="evidence" value="ECO:0007669"/>
    <property type="project" value="UniProtKB-KW"/>
</dbReference>
<gene>
    <name evidence="3" type="primary">ccmI</name>
    <name evidence="3" type="ORF">CR165_04215</name>
</gene>
<protein>
    <submittedName>
        <fullName evidence="3">C-type cytochrome biogenesis protein CcmI</fullName>
    </submittedName>
</protein>
<keyword evidence="2" id="KW-1133">Transmembrane helix</keyword>
<dbReference type="NCBIfam" id="TIGR03142">
    <property type="entry name" value="cytochro_ccmI"/>
    <property type="match status" value="1"/>
</dbReference>
<dbReference type="RefSeq" id="WP_109515706.1">
    <property type="nucleotide sequence ID" value="NZ_PDOA01000002.1"/>
</dbReference>
<dbReference type="Proteomes" id="UP000245048">
    <property type="component" value="Unassembled WGS sequence"/>
</dbReference>
<comment type="caution">
    <text evidence="3">The sequence shown here is derived from an EMBL/GenBank/DDBJ whole genome shotgun (WGS) entry which is preliminary data.</text>
</comment>
<name>A0A2U1V855_9PROT</name>
<dbReference type="Gene3D" id="1.25.40.10">
    <property type="entry name" value="Tetratricopeptide repeat domain"/>
    <property type="match status" value="1"/>
</dbReference>
<evidence type="ECO:0000256" key="2">
    <source>
        <dbReference type="SAM" id="Phobius"/>
    </source>
</evidence>
<reference evidence="4" key="1">
    <citation type="submission" date="2017-10" db="EMBL/GenBank/DDBJ databases">
        <authorList>
            <person name="Toshchakov S.V."/>
            <person name="Goeva M.A."/>
        </authorList>
    </citation>
    <scope>NUCLEOTIDE SEQUENCE [LARGE SCALE GENOMIC DNA]</scope>
    <source>
        <strain evidence="4">JR1/69-1-13</strain>
    </source>
</reference>
<dbReference type="AlphaFoldDB" id="A0A2U1V855"/>